<dbReference type="SUPFAM" id="SSF51735">
    <property type="entry name" value="NAD(P)-binding Rossmann-fold domains"/>
    <property type="match status" value="1"/>
</dbReference>
<dbReference type="InterPro" id="IPR019811">
    <property type="entry name" value="HDH_CS"/>
</dbReference>
<dbReference type="Gene3D" id="3.30.360.10">
    <property type="entry name" value="Dihydrodipicolinate Reductase, domain 2"/>
    <property type="match status" value="1"/>
</dbReference>
<dbReference type="InterPro" id="IPR045865">
    <property type="entry name" value="ACT-like_dom_sf"/>
</dbReference>
<evidence type="ECO:0000256" key="4">
    <source>
        <dbReference type="ARBA" id="ARBA00006753"/>
    </source>
</evidence>
<feature type="domain" description="ACT" evidence="18">
    <location>
        <begin position="355"/>
        <end position="430"/>
    </location>
</feature>
<keyword evidence="11 16" id="KW-0560">Oxidoreductase</keyword>
<dbReference type="InterPro" id="IPR036291">
    <property type="entry name" value="NAD(P)-bd_dom_sf"/>
</dbReference>
<comment type="pathway">
    <text evidence="3 16">Amino-acid biosynthesis; L-methionine biosynthesis via de novo pathway; L-homoserine from L-aspartate: step 3/3.</text>
</comment>
<dbReference type="NCBIfam" id="NF004976">
    <property type="entry name" value="PRK06349.1"/>
    <property type="match status" value="1"/>
</dbReference>
<dbReference type="UniPathway" id="UPA00051">
    <property type="reaction ID" value="UER00465"/>
</dbReference>
<evidence type="ECO:0000313" key="20">
    <source>
        <dbReference type="Proteomes" id="UP000000483"/>
    </source>
</evidence>
<reference evidence="19 20" key="1">
    <citation type="journal article" date="2011" name="Stand. Genomic Sci.">
        <title>Complete genome sequence of the acetate-degrading sulfate reducer Desulfobacca acetoxidans type strain (ASRB2).</title>
        <authorList>
            <person name="Goker M."/>
            <person name="Teshima H."/>
            <person name="Lapidus A."/>
            <person name="Nolan M."/>
            <person name="Lucas S."/>
            <person name="Hammon N."/>
            <person name="Deshpande S."/>
            <person name="Cheng J.F."/>
            <person name="Tapia R."/>
            <person name="Han C."/>
            <person name="Goodwin L."/>
            <person name="Pitluck S."/>
            <person name="Huntemann M."/>
            <person name="Liolios K."/>
            <person name="Ivanova N."/>
            <person name="Pagani I."/>
            <person name="Mavromatis K."/>
            <person name="Ovchinikova G."/>
            <person name="Pati A."/>
            <person name="Chen A."/>
            <person name="Palaniappan K."/>
            <person name="Land M."/>
            <person name="Hauser L."/>
            <person name="Brambilla E.M."/>
            <person name="Rohde M."/>
            <person name="Spring S."/>
            <person name="Detter J.C."/>
            <person name="Woyke T."/>
            <person name="Bristow J."/>
            <person name="Eisen J.A."/>
            <person name="Markowitz V."/>
            <person name="Hugenholtz P."/>
            <person name="Kyrpides N.C."/>
            <person name="Klenk H.P."/>
        </authorList>
    </citation>
    <scope>NUCLEOTIDE SEQUENCE [LARGE SCALE GENOMIC DNA]</scope>
    <source>
        <strain evidence="20">ATCC 700848 / DSM 11109 / ASRB2</strain>
    </source>
</reference>
<evidence type="ECO:0000256" key="17">
    <source>
        <dbReference type="RuleBase" id="RU004171"/>
    </source>
</evidence>
<evidence type="ECO:0000259" key="18">
    <source>
        <dbReference type="PROSITE" id="PS51671"/>
    </source>
</evidence>
<evidence type="ECO:0000256" key="13">
    <source>
        <dbReference type="ARBA" id="ARBA00023167"/>
    </source>
</evidence>
<reference evidence="20" key="2">
    <citation type="submission" date="2011-03" db="EMBL/GenBank/DDBJ databases">
        <title>The complete genome of Desulfobacca acetoxidans DSM 11109.</title>
        <authorList>
            <consortium name="US DOE Joint Genome Institute (JGI-PGF)"/>
            <person name="Lucas S."/>
            <person name="Copeland A."/>
            <person name="Lapidus A."/>
            <person name="Bruce D."/>
            <person name="Goodwin L."/>
            <person name="Pitluck S."/>
            <person name="Peters L."/>
            <person name="Kyrpides N."/>
            <person name="Mavromatis K."/>
            <person name="Ivanova N."/>
            <person name="Ovchinnikova G."/>
            <person name="Teshima H."/>
            <person name="Detter J.C."/>
            <person name="Han C."/>
            <person name="Land M."/>
            <person name="Hauser L."/>
            <person name="Markowitz V."/>
            <person name="Cheng J.-F."/>
            <person name="Hugenholtz P."/>
            <person name="Woyke T."/>
            <person name="Wu D."/>
            <person name="Spring S."/>
            <person name="Schueler E."/>
            <person name="Brambilla E."/>
            <person name="Klenk H.-P."/>
            <person name="Eisen J.A."/>
        </authorList>
    </citation>
    <scope>NUCLEOTIDE SEQUENCE [LARGE SCALE GENOMIC DNA]</scope>
    <source>
        <strain evidence="20">ATCC 700848 / DSM 11109 / ASRB2</strain>
    </source>
</reference>
<dbReference type="FunFam" id="3.30.70.260:FF:000030">
    <property type="entry name" value="Homoserine dehydrogenase"/>
    <property type="match status" value="1"/>
</dbReference>
<evidence type="ECO:0000256" key="16">
    <source>
        <dbReference type="RuleBase" id="RU000579"/>
    </source>
</evidence>
<dbReference type="OrthoDB" id="9808167at2"/>
<evidence type="ECO:0000256" key="5">
    <source>
        <dbReference type="ARBA" id="ARBA00013213"/>
    </source>
</evidence>
<dbReference type="Gene3D" id="3.40.50.720">
    <property type="entry name" value="NAD(P)-binding Rossmann-like Domain"/>
    <property type="match status" value="1"/>
</dbReference>
<dbReference type="InterPro" id="IPR002912">
    <property type="entry name" value="ACT_dom"/>
</dbReference>
<dbReference type="SUPFAM" id="SSF55021">
    <property type="entry name" value="ACT-like"/>
    <property type="match status" value="1"/>
</dbReference>
<keyword evidence="13 16" id="KW-0486">Methionine biosynthesis</keyword>
<evidence type="ECO:0000313" key="19">
    <source>
        <dbReference type="EMBL" id="AEB09859.1"/>
    </source>
</evidence>
<dbReference type="HOGENOM" id="CLU_009116_1_0_7"/>
<evidence type="ECO:0000256" key="15">
    <source>
        <dbReference type="PIRSR" id="PIRSR000098-2"/>
    </source>
</evidence>
<dbReference type="eggNOG" id="COG0460">
    <property type="taxonomic scope" value="Bacteria"/>
</dbReference>
<dbReference type="InterPro" id="IPR001342">
    <property type="entry name" value="HDH_cat"/>
</dbReference>
<dbReference type="FunFam" id="3.40.50.720:FF:000062">
    <property type="entry name" value="Homoserine dehydrogenase"/>
    <property type="match status" value="1"/>
</dbReference>
<name>F2NI90_DESAR</name>
<feature type="binding site" evidence="15">
    <location>
        <position position="105"/>
    </location>
    <ligand>
        <name>NADPH</name>
        <dbReference type="ChEBI" id="CHEBI:57783"/>
    </ligand>
</feature>
<feature type="binding site" evidence="15">
    <location>
        <begin position="9"/>
        <end position="16"/>
    </location>
    <ligand>
        <name>NADP(+)</name>
        <dbReference type="ChEBI" id="CHEBI:58349"/>
    </ligand>
</feature>
<dbReference type="InterPro" id="IPR005106">
    <property type="entry name" value="Asp/hSer_DH_NAD-bd"/>
</dbReference>
<evidence type="ECO:0000256" key="9">
    <source>
        <dbReference type="ARBA" id="ARBA00022723"/>
    </source>
</evidence>
<dbReference type="GO" id="GO:0046872">
    <property type="term" value="F:metal ion binding"/>
    <property type="evidence" value="ECO:0007669"/>
    <property type="project" value="UniProtKB-KW"/>
</dbReference>
<evidence type="ECO:0000256" key="12">
    <source>
        <dbReference type="ARBA" id="ARBA00023027"/>
    </source>
</evidence>
<dbReference type="PANTHER" id="PTHR43331">
    <property type="entry name" value="HOMOSERINE DEHYDROGENASE"/>
    <property type="match status" value="1"/>
</dbReference>
<evidence type="ECO:0000256" key="3">
    <source>
        <dbReference type="ARBA" id="ARBA00005062"/>
    </source>
</evidence>
<dbReference type="GO" id="GO:0009088">
    <property type="term" value="P:threonine biosynthetic process"/>
    <property type="evidence" value="ECO:0007669"/>
    <property type="project" value="UniProtKB-UniPathway"/>
</dbReference>
<comment type="catalytic activity">
    <reaction evidence="16">
        <text>L-homoserine + NADP(+) = L-aspartate 4-semialdehyde + NADPH + H(+)</text>
        <dbReference type="Rhea" id="RHEA:15761"/>
        <dbReference type="ChEBI" id="CHEBI:15378"/>
        <dbReference type="ChEBI" id="CHEBI:57476"/>
        <dbReference type="ChEBI" id="CHEBI:57783"/>
        <dbReference type="ChEBI" id="CHEBI:58349"/>
        <dbReference type="ChEBI" id="CHEBI:537519"/>
        <dbReference type="EC" id="1.1.1.3"/>
    </reaction>
</comment>
<dbReference type="CDD" id="cd04881">
    <property type="entry name" value="ACT_HSDH-Hom"/>
    <property type="match status" value="1"/>
</dbReference>
<dbReference type="RefSeq" id="WP_013706968.1">
    <property type="nucleotide sequence ID" value="NC_015388.1"/>
</dbReference>
<dbReference type="GO" id="GO:0009086">
    <property type="term" value="P:methionine biosynthetic process"/>
    <property type="evidence" value="ECO:0007669"/>
    <property type="project" value="UniProtKB-KW"/>
</dbReference>
<dbReference type="SUPFAM" id="SSF55347">
    <property type="entry name" value="Glyceraldehyde-3-phosphate dehydrogenase-like, C-terminal domain"/>
    <property type="match status" value="1"/>
</dbReference>
<dbReference type="KEGG" id="dao:Desac_2028"/>
<organism evidence="19 20">
    <name type="scientific">Desulfobacca acetoxidans (strain ATCC 700848 / DSM 11109 / ASRB2)</name>
    <dbReference type="NCBI Taxonomy" id="880072"/>
    <lineage>
        <taxon>Bacteria</taxon>
        <taxon>Pseudomonadati</taxon>
        <taxon>Thermodesulfobacteriota</taxon>
        <taxon>Desulfobaccia</taxon>
        <taxon>Desulfobaccales</taxon>
        <taxon>Desulfobaccaceae</taxon>
        <taxon>Desulfobacca</taxon>
    </lineage>
</organism>
<dbReference type="PANTHER" id="PTHR43331:SF1">
    <property type="entry name" value="HOMOSERINE DEHYDROGENASE"/>
    <property type="match status" value="1"/>
</dbReference>
<dbReference type="PROSITE" id="PS51671">
    <property type="entry name" value="ACT"/>
    <property type="match status" value="1"/>
</dbReference>
<dbReference type="Gene3D" id="3.30.70.260">
    <property type="match status" value="1"/>
</dbReference>
<feature type="active site" description="Proton donor" evidence="14">
    <location>
        <position position="205"/>
    </location>
</feature>
<dbReference type="GO" id="GO:0004412">
    <property type="term" value="F:homoserine dehydrogenase activity"/>
    <property type="evidence" value="ECO:0007669"/>
    <property type="project" value="UniProtKB-EC"/>
</dbReference>
<evidence type="ECO:0000256" key="7">
    <source>
        <dbReference type="ARBA" id="ARBA00022605"/>
    </source>
</evidence>
<dbReference type="Proteomes" id="UP000000483">
    <property type="component" value="Chromosome"/>
</dbReference>
<proteinExistence type="inferred from homology"/>
<dbReference type="EC" id="1.1.1.3" evidence="5 16"/>
<keyword evidence="12" id="KW-0520">NAD</keyword>
<evidence type="ECO:0000256" key="2">
    <source>
        <dbReference type="ARBA" id="ARBA00005056"/>
    </source>
</evidence>
<evidence type="ECO:0000256" key="8">
    <source>
        <dbReference type="ARBA" id="ARBA00022697"/>
    </source>
</evidence>
<evidence type="ECO:0000256" key="11">
    <source>
        <dbReference type="ARBA" id="ARBA00023002"/>
    </source>
</evidence>
<comment type="pathway">
    <text evidence="2 16">Amino-acid biosynthesis; L-threonine biosynthesis; L-threonine from L-aspartate: step 3/5.</text>
</comment>
<evidence type="ECO:0000256" key="14">
    <source>
        <dbReference type="PIRSR" id="PIRSR000098-1"/>
    </source>
</evidence>
<dbReference type="Pfam" id="PF03447">
    <property type="entry name" value="NAD_binding_3"/>
    <property type="match status" value="1"/>
</dbReference>
<dbReference type="PIRSF" id="PIRSF000098">
    <property type="entry name" value="Homoser_dehydrog"/>
    <property type="match status" value="1"/>
</dbReference>
<gene>
    <name evidence="19" type="ordered locus">Desac_2028</name>
</gene>
<comment type="similarity">
    <text evidence="4 17">Belongs to the homoserine dehydrogenase family.</text>
</comment>
<dbReference type="Pfam" id="PF00742">
    <property type="entry name" value="Homoserine_dh"/>
    <property type="match status" value="1"/>
</dbReference>
<keyword evidence="7 16" id="KW-0028">Amino-acid biosynthesis</keyword>
<dbReference type="PROSITE" id="PS01042">
    <property type="entry name" value="HOMOSER_DHGENASE"/>
    <property type="match status" value="1"/>
</dbReference>
<feature type="binding site" evidence="15">
    <location>
        <position position="190"/>
    </location>
    <ligand>
        <name>L-homoserine</name>
        <dbReference type="ChEBI" id="CHEBI:57476"/>
    </ligand>
</feature>
<protein>
    <recommendedName>
        <fullName evidence="6 16">Homoserine dehydrogenase</fullName>
        <ecNumber evidence="5 16">1.1.1.3</ecNumber>
    </recommendedName>
</protein>
<dbReference type="FunFam" id="3.30.360.10:FF:000005">
    <property type="entry name" value="Homoserine dehydrogenase"/>
    <property type="match status" value="1"/>
</dbReference>
<dbReference type="EMBL" id="CP002629">
    <property type="protein sequence ID" value="AEB09859.1"/>
    <property type="molecule type" value="Genomic_DNA"/>
</dbReference>
<accession>F2NI90</accession>
<keyword evidence="9" id="KW-0479">Metal-binding</keyword>
<dbReference type="GO" id="GO:0050661">
    <property type="term" value="F:NADP binding"/>
    <property type="evidence" value="ECO:0007669"/>
    <property type="project" value="InterPro"/>
</dbReference>
<keyword evidence="20" id="KW-1185">Reference proteome</keyword>
<keyword evidence="8 16" id="KW-0791">Threonine biosynthesis</keyword>
<dbReference type="UniPathway" id="UPA00050">
    <property type="reaction ID" value="UER00063"/>
</dbReference>
<comment type="cofactor">
    <cofactor evidence="1">
        <name>a metal cation</name>
        <dbReference type="ChEBI" id="CHEBI:25213"/>
    </cofactor>
</comment>
<evidence type="ECO:0000256" key="1">
    <source>
        <dbReference type="ARBA" id="ARBA00001920"/>
    </source>
</evidence>
<dbReference type="InterPro" id="IPR016204">
    <property type="entry name" value="HDH"/>
</dbReference>
<dbReference type="STRING" id="880072.Desac_2028"/>
<dbReference type="AlphaFoldDB" id="F2NI90"/>
<dbReference type="Pfam" id="PF01842">
    <property type="entry name" value="ACT"/>
    <property type="match status" value="1"/>
</dbReference>
<keyword evidence="10 15" id="KW-0521">NADP</keyword>
<evidence type="ECO:0000256" key="10">
    <source>
        <dbReference type="ARBA" id="ARBA00022857"/>
    </source>
</evidence>
<evidence type="ECO:0000256" key="6">
    <source>
        <dbReference type="ARBA" id="ARBA00013376"/>
    </source>
</evidence>
<sequence length="441" mass="47313">MKTVQVGLVGFGTVGSGVVRLLTEHEDRFRRRLGEPLILKKVADIDLARPRLVSLAPELFTDKVQEILADPEIDVVIELIGGVTEAYDLIMAALARGKHVVTANKALLALHGNEIFQAASRAGVEVGFEASVCGGIPLILTLRQGLAANSIQEIFGILNGTSNYILSKMSMAGASFQQALVEAQAQGYAEADPTLDVEGIDAAHKLAILMALAYGTQINFGAIHVEGITRLEPIDIQLAREFGYQIKLLAITRDDGQRVEARVHPTMLPLDHIMASVQGAFNAVYITGDAVGPILLYGQGAGMMPTASAVAADLIDLAYNISHGVAGRVPPLGVNFADQSRRPIKPLEEIVTNYYFRFAAVDRPGVLSAISGILARFEISIAAVIQKGREIRGSVPVVMITHEAKESHVQQALAEIDRLAVITEKTIVIRIEDPNLDAAQI</sequence>